<dbReference type="EMBL" id="CP017814">
    <property type="protein sequence ID" value="APA06346.1"/>
    <property type="molecule type" value="Genomic_DNA"/>
</dbReference>
<dbReference type="VEuPathDB" id="FungiDB:sscle_01g011160"/>
<dbReference type="AlphaFoldDB" id="A0A1D9PUK3"/>
<organism evidence="1 2">
    <name type="scientific">Sclerotinia sclerotiorum (strain ATCC 18683 / 1980 / Ss-1)</name>
    <name type="common">White mold</name>
    <name type="synonym">Whetzelinia sclerotiorum</name>
    <dbReference type="NCBI Taxonomy" id="665079"/>
    <lineage>
        <taxon>Eukaryota</taxon>
        <taxon>Fungi</taxon>
        <taxon>Dikarya</taxon>
        <taxon>Ascomycota</taxon>
        <taxon>Pezizomycotina</taxon>
        <taxon>Leotiomycetes</taxon>
        <taxon>Helotiales</taxon>
        <taxon>Sclerotiniaceae</taxon>
        <taxon>Sclerotinia</taxon>
    </lineage>
</organism>
<dbReference type="RefSeq" id="XP_001596941.1">
    <property type="nucleotide sequence ID" value="XM_001596891.1"/>
</dbReference>
<proteinExistence type="predicted"/>
<evidence type="ECO:0000313" key="1">
    <source>
        <dbReference type="EMBL" id="APA06346.1"/>
    </source>
</evidence>
<evidence type="ECO:0000313" key="2">
    <source>
        <dbReference type="Proteomes" id="UP000177798"/>
    </source>
</evidence>
<gene>
    <name evidence="1" type="ORF">sscle_01g011160</name>
</gene>
<dbReference type="Proteomes" id="UP000177798">
    <property type="component" value="Chromosome 1"/>
</dbReference>
<name>A0A1D9PUK3_SCLS1</name>
<protein>
    <submittedName>
        <fullName evidence="1">Uncharacterized protein</fullName>
    </submittedName>
</protein>
<dbReference type="OrthoDB" id="3552140at2759"/>
<reference evidence="2" key="1">
    <citation type="journal article" date="2017" name="Genome Biol. Evol.">
        <title>The complete genome sequence of the phytopathogenic fungus Sclerotinia sclerotiorum reveals insights into the genome architecture of broad host range pathogens.</title>
        <authorList>
            <person name="Derbyshire M."/>
            <person name="Denton-Giles M."/>
            <person name="Hegedus D."/>
            <person name="Seifbarghy S."/>
            <person name="Rollins J."/>
            <person name="van Kan J."/>
            <person name="Seidl M.F."/>
            <person name="Faino L."/>
            <person name="Mbengue M."/>
            <person name="Navaud O."/>
            <person name="Raffaele S."/>
            <person name="Hammond-Kosack K."/>
            <person name="Heard S."/>
            <person name="Oliver R."/>
        </authorList>
    </citation>
    <scope>NUCLEOTIDE SEQUENCE [LARGE SCALE GENOMIC DNA]</scope>
    <source>
        <strain evidence="2">ATCC 18683 / 1980 / Ss-1</strain>
    </source>
</reference>
<dbReference type="KEGG" id="ssl:SS1G_01133"/>
<accession>A0A1D9PUK3</accession>
<sequence length="57" mass="6319">MLRDRDAAGLHGNHVRGAVMDAVEEFFVEDTVDRGDARDGLDSSFGFYGDKELTKKT</sequence>